<dbReference type="AlphaFoldDB" id="A0A846YL70"/>
<evidence type="ECO:0000313" key="2">
    <source>
        <dbReference type="Proteomes" id="UP000570678"/>
    </source>
</evidence>
<accession>A0A846YL70</accession>
<dbReference type="InterPro" id="IPR046193">
    <property type="entry name" value="DUF6221"/>
</dbReference>
<dbReference type="Pfam" id="PF19730">
    <property type="entry name" value="DUF6221"/>
    <property type="match status" value="1"/>
</dbReference>
<comment type="caution">
    <text evidence="1">The sequence shown here is derived from an EMBL/GenBank/DDBJ whole genome shotgun (WGS) entry which is preliminary data.</text>
</comment>
<dbReference type="EMBL" id="JAAXOT010000022">
    <property type="protein sequence ID" value="NKY60386.1"/>
    <property type="molecule type" value="Genomic_DNA"/>
</dbReference>
<reference evidence="1 2" key="1">
    <citation type="submission" date="2020-04" db="EMBL/GenBank/DDBJ databases">
        <title>MicrobeNet Type strains.</title>
        <authorList>
            <person name="Nicholson A.C."/>
        </authorList>
    </citation>
    <scope>NUCLEOTIDE SEQUENCE [LARGE SCALE GENOMIC DNA]</scope>
    <source>
        <strain evidence="1 2">JCM 3332</strain>
    </source>
</reference>
<dbReference type="Proteomes" id="UP000570678">
    <property type="component" value="Unassembled WGS sequence"/>
</dbReference>
<proteinExistence type="predicted"/>
<sequence length="123" mass="14124">MTSIEEFIEARLGEDERIARAAFLAGTPTTAQWSADAPEVRSADSTLVVKHTWPKEAEHIARHDPARALQMCRALRCMIASLRLAHYIDDDTLDETLFHDDLRPLARVWRAHEDFDPEWEWAA</sequence>
<keyword evidence="2" id="KW-1185">Reference proteome</keyword>
<evidence type="ECO:0000313" key="1">
    <source>
        <dbReference type="EMBL" id="NKY60386.1"/>
    </source>
</evidence>
<protein>
    <submittedName>
        <fullName evidence="1">Uncharacterized protein</fullName>
    </submittedName>
</protein>
<name>A0A846YL70_9NOCA</name>
<organism evidence="1 2">
    <name type="scientific">Nocardia flavorosea</name>
    <dbReference type="NCBI Taxonomy" id="53429"/>
    <lineage>
        <taxon>Bacteria</taxon>
        <taxon>Bacillati</taxon>
        <taxon>Actinomycetota</taxon>
        <taxon>Actinomycetes</taxon>
        <taxon>Mycobacteriales</taxon>
        <taxon>Nocardiaceae</taxon>
        <taxon>Nocardia</taxon>
    </lineage>
</organism>
<gene>
    <name evidence="1" type="ORF">HGA15_30475</name>
</gene>
<dbReference type="RefSeq" id="WP_062979945.1">
    <property type="nucleotide sequence ID" value="NZ_JAAXOT010000022.1"/>
</dbReference>